<proteinExistence type="inferred from homology"/>
<keyword evidence="3" id="KW-0812">Transmembrane</keyword>
<dbReference type="AlphaFoldDB" id="A0A811LIW5"/>
<evidence type="ECO:0000313" key="4">
    <source>
        <dbReference type="EMBL" id="CAD5229535.1"/>
    </source>
</evidence>
<feature type="transmembrane region" description="Helical" evidence="3">
    <location>
        <begin position="6"/>
        <end position="23"/>
    </location>
</feature>
<organism evidence="4 5">
    <name type="scientific">Bursaphelenchus okinawaensis</name>
    <dbReference type="NCBI Taxonomy" id="465554"/>
    <lineage>
        <taxon>Eukaryota</taxon>
        <taxon>Metazoa</taxon>
        <taxon>Ecdysozoa</taxon>
        <taxon>Nematoda</taxon>
        <taxon>Chromadorea</taxon>
        <taxon>Rhabditida</taxon>
        <taxon>Tylenchina</taxon>
        <taxon>Tylenchomorpha</taxon>
        <taxon>Aphelenchoidea</taxon>
        <taxon>Aphelenchoididae</taxon>
        <taxon>Bursaphelenchus</taxon>
    </lineage>
</organism>
<dbReference type="PANTHER" id="PTHR43313">
    <property type="entry name" value="SHORT-CHAIN DEHYDROGENASE/REDUCTASE FAMILY 9C"/>
    <property type="match status" value="1"/>
</dbReference>
<dbReference type="Proteomes" id="UP000614601">
    <property type="component" value="Unassembled WGS sequence"/>
</dbReference>
<dbReference type="PRINTS" id="PR00081">
    <property type="entry name" value="GDHRDH"/>
</dbReference>
<keyword evidence="3" id="KW-0472">Membrane</keyword>
<reference evidence="4" key="1">
    <citation type="submission" date="2020-09" db="EMBL/GenBank/DDBJ databases">
        <authorList>
            <person name="Kikuchi T."/>
        </authorList>
    </citation>
    <scope>NUCLEOTIDE SEQUENCE</scope>
    <source>
        <strain evidence="4">SH1</strain>
    </source>
</reference>
<evidence type="ECO:0000256" key="2">
    <source>
        <dbReference type="RuleBase" id="RU000363"/>
    </source>
</evidence>
<dbReference type="SUPFAM" id="SSF51735">
    <property type="entry name" value="NAD(P)-binding Rossmann-fold domains"/>
    <property type="match status" value="1"/>
</dbReference>
<keyword evidence="3" id="KW-1133">Transmembrane helix</keyword>
<keyword evidence="5" id="KW-1185">Reference proteome</keyword>
<dbReference type="OrthoDB" id="2102561at2759"/>
<dbReference type="Gene3D" id="3.40.50.720">
    <property type="entry name" value="NAD(P)-binding Rossmann-like Domain"/>
    <property type="match status" value="1"/>
</dbReference>
<dbReference type="Pfam" id="PF00106">
    <property type="entry name" value="adh_short"/>
    <property type="match status" value="1"/>
</dbReference>
<dbReference type="GO" id="GO:0016491">
    <property type="term" value="F:oxidoreductase activity"/>
    <property type="evidence" value="ECO:0007669"/>
    <property type="project" value="UniProtKB-KW"/>
</dbReference>
<dbReference type="InterPro" id="IPR036291">
    <property type="entry name" value="NAD(P)-bd_dom_sf"/>
</dbReference>
<dbReference type="EMBL" id="CAJFCW020000006">
    <property type="protein sequence ID" value="CAG9126912.1"/>
    <property type="molecule type" value="Genomic_DNA"/>
</dbReference>
<dbReference type="InterPro" id="IPR020904">
    <property type="entry name" value="Sc_DH/Rdtase_CS"/>
</dbReference>
<feature type="transmembrane region" description="Helical" evidence="3">
    <location>
        <begin position="295"/>
        <end position="318"/>
    </location>
</feature>
<comment type="similarity">
    <text evidence="2">Belongs to the short-chain dehydrogenases/reductases (SDR) family.</text>
</comment>
<dbReference type="PRINTS" id="PR00080">
    <property type="entry name" value="SDRFAMILY"/>
</dbReference>
<accession>A0A811LIW5</accession>
<evidence type="ECO:0000256" key="3">
    <source>
        <dbReference type="SAM" id="Phobius"/>
    </source>
</evidence>
<comment type="caution">
    <text evidence="4">The sequence shown here is derived from an EMBL/GenBank/DDBJ whole genome shotgun (WGS) entry which is preliminary data.</text>
</comment>
<dbReference type="PROSITE" id="PS00061">
    <property type="entry name" value="ADH_SHORT"/>
    <property type="match status" value="1"/>
</dbReference>
<keyword evidence="1" id="KW-0560">Oxidoreductase</keyword>
<evidence type="ECO:0000256" key="1">
    <source>
        <dbReference type="ARBA" id="ARBA00023002"/>
    </source>
</evidence>
<dbReference type="Proteomes" id="UP000783686">
    <property type="component" value="Unassembled WGS sequence"/>
</dbReference>
<feature type="transmembrane region" description="Helical" evidence="3">
    <location>
        <begin position="165"/>
        <end position="185"/>
    </location>
</feature>
<evidence type="ECO:0000313" key="5">
    <source>
        <dbReference type="Proteomes" id="UP000614601"/>
    </source>
</evidence>
<dbReference type="PANTHER" id="PTHR43313:SF7">
    <property type="entry name" value="17-BETA-HYDROXYSTEROID DEHYDROGENASE TYPE 6"/>
    <property type="match status" value="1"/>
</dbReference>
<sequence>MVFEVILVILIATLLYKWILSLLDNLPDVSKMTVFITGCDSGFGQDLALKCLRHDMTVFAGCLTDKGIKELEDYIPLLPSGILHPIKIDVTTDESVIEAKNKIEKILEGKGLDGLVNNAGIVGEIGFDDWLTLDSYKAALEVNLFGVIRVTHAFKELIKMNKGRIVNVASVMGIVSISGLAPYSISKYGINAFSNAIRTEYKQFGVTVSTLEPGFFKTPLASPENNKIRIQKQWEKLPEAVKNEYGDEFFNKTSQTTHDLLDLICSPSTYLVVDAYFHALTSKFPKARYPVGWDYYFVFYPFSLMPTYLQDTFITIVFKIRGIPRPQRMII</sequence>
<name>A0A811LIW5_9BILA</name>
<dbReference type="GO" id="GO:0008202">
    <property type="term" value="P:steroid metabolic process"/>
    <property type="evidence" value="ECO:0007669"/>
    <property type="project" value="TreeGrafter"/>
</dbReference>
<dbReference type="EMBL" id="CAJFDH010000006">
    <property type="protein sequence ID" value="CAD5229535.1"/>
    <property type="molecule type" value="Genomic_DNA"/>
</dbReference>
<gene>
    <name evidence="4" type="ORF">BOKJ2_LOCUS13594</name>
</gene>
<dbReference type="InterPro" id="IPR002347">
    <property type="entry name" value="SDR_fam"/>
</dbReference>
<protein>
    <submittedName>
        <fullName evidence="4">Uncharacterized protein</fullName>
    </submittedName>
</protein>